<feature type="transmembrane region" description="Helical" evidence="1">
    <location>
        <begin position="84"/>
        <end position="101"/>
    </location>
</feature>
<keyword evidence="1" id="KW-0472">Membrane</keyword>
<accession>A0A7M1SYH0</accession>
<feature type="transmembrane region" description="Helical" evidence="1">
    <location>
        <begin position="107"/>
        <end position="129"/>
    </location>
</feature>
<keyword evidence="1" id="KW-0812">Transmembrane</keyword>
<feature type="transmembrane region" description="Helical" evidence="1">
    <location>
        <begin position="54"/>
        <end position="72"/>
    </location>
</feature>
<organism evidence="2 3">
    <name type="scientific">Ruania alkalisoli</name>
    <dbReference type="NCBI Taxonomy" id="2779775"/>
    <lineage>
        <taxon>Bacteria</taxon>
        <taxon>Bacillati</taxon>
        <taxon>Actinomycetota</taxon>
        <taxon>Actinomycetes</taxon>
        <taxon>Micrococcales</taxon>
        <taxon>Ruaniaceae</taxon>
        <taxon>Ruania</taxon>
    </lineage>
</organism>
<gene>
    <name evidence="2" type="ORF">IM660_05230</name>
</gene>
<keyword evidence="3" id="KW-1185">Reference proteome</keyword>
<dbReference type="RefSeq" id="WP_193498338.1">
    <property type="nucleotide sequence ID" value="NZ_CP063169.1"/>
</dbReference>
<dbReference type="AlphaFoldDB" id="A0A7M1SYH0"/>
<dbReference type="PANTHER" id="PTHR38446:SF1">
    <property type="entry name" value="BLL0914 PROTEIN"/>
    <property type="match status" value="1"/>
</dbReference>
<sequence>MLTVALLLASLAALLHVYIFVLESFAWDTPRGRATFGTTREQAQATKELAYNQGFYNLFLALATAIGVILVATGTGPAGAGRTLIYAGAGSMLLAAVVLVTKNPAMARAATVQGALPALALGFLTLALLMP</sequence>
<dbReference type="Proteomes" id="UP000593758">
    <property type="component" value="Chromosome"/>
</dbReference>
<evidence type="ECO:0000313" key="2">
    <source>
        <dbReference type="EMBL" id="QOR71683.1"/>
    </source>
</evidence>
<evidence type="ECO:0000313" key="3">
    <source>
        <dbReference type="Proteomes" id="UP000593758"/>
    </source>
</evidence>
<dbReference type="Pfam" id="PF06993">
    <property type="entry name" value="DUF1304"/>
    <property type="match status" value="1"/>
</dbReference>
<proteinExistence type="predicted"/>
<dbReference type="PANTHER" id="PTHR38446">
    <property type="entry name" value="BLL0914 PROTEIN"/>
    <property type="match status" value="1"/>
</dbReference>
<dbReference type="InterPro" id="IPR009732">
    <property type="entry name" value="DUF1304"/>
</dbReference>
<dbReference type="EMBL" id="CP063169">
    <property type="protein sequence ID" value="QOR71683.1"/>
    <property type="molecule type" value="Genomic_DNA"/>
</dbReference>
<dbReference type="KEGG" id="halt:IM660_05230"/>
<keyword evidence="1" id="KW-1133">Transmembrane helix</keyword>
<evidence type="ECO:0000256" key="1">
    <source>
        <dbReference type="SAM" id="Phobius"/>
    </source>
</evidence>
<protein>
    <submittedName>
        <fullName evidence="2">DUF1304 domain-containing protein</fullName>
    </submittedName>
</protein>
<reference evidence="2 3" key="1">
    <citation type="submission" date="2020-10" db="EMBL/GenBank/DDBJ databases">
        <title>Haloactinobacterium sp. RN3S43, a bacterium isolated from saline soil.</title>
        <authorList>
            <person name="Sun J.-Q."/>
        </authorList>
    </citation>
    <scope>NUCLEOTIDE SEQUENCE [LARGE SCALE GENOMIC DNA]</scope>
    <source>
        <strain evidence="2 3">RN3S43</strain>
    </source>
</reference>
<name>A0A7M1SYH0_9MICO</name>